<evidence type="ECO:0000313" key="3">
    <source>
        <dbReference type="Proteomes" id="UP000325849"/>
    </source>
</evidence>
<organism evidence="2 3">
    <name type="scientific">Streptomyces adustus</name>
    <dbReference type="NCBI Taxonomy" id="1609272"/>
    <lineage>
        <taxon>Bacteria</taxon>
        <taxon>Bacillati</taxon>
        <taxon>Actinomycetota</taxon>
        <taxon>Actinomycetes</taxon>
        <taxon>Kitasatosporales</taxon>
        <taxon>Streptomycetaceae</taxon>
        <taxon>Streptomyces</taxon>
    </lineage>
</organism>
<dbReference type="OrthoDB" id="4321163at2"/>
<dbReference type="AlphaFoldDB" id="A0A5N8VDA9"/>
<sequence length="228" mass="24170">MSARTTFEDRLLEELKRHIELREAGSCRTGPAEAAMDDGGRSEAADSAAGSGSADWSEAGTRRGRGKSPAGRLFAPRRLAVVAAACAAAWLGVAGVPGSPSGSTAYAVERHDDGSVTLTVREQSIDVGAQRELARKLRPWGIRVIVDVLSPGFVCQGSEVTPLVAIDRRGDRVPVIPVKSSWDITLHSGNVLAFENVRGDSRPRAVSVYEVTSEAEPCRPLKVTLPDA</sequence>
<dbReference type="Proteomes" id="UP000325849">
    <property type="component" value="Unassembled WGS sequence"/>
</dbReference>
<comment type="caution">
    <text evidence="2">The sequence shown here is derived from an EMBL/GenBank/DDBJ whole genome shotgun (WGS) entry which is preliminary data.</text>
</comment>
<name>A0A5N8VDA9_9ACTN</name>
<evidence type="ECO:0000313" key="2">
    <source>
        <dbReference type="EMBL" id="MPY33009.1"/>
    </source>
</evidence>
<protein>
    <submittedName>
        <fullName evidence="2">Uncharacterized protein</fullName>
    </submittedName>
</protein>
<dbReference type="EMBL" id="VJZD01000062">
    <property type="protein sequence ID" value="MPY33009.1"/>
    <property type="molecule type" value="Genomic_DNA"/>
</dbReference>
<feature type="region of interest" description="Disordered" evidence="1">
    <location>
        <begin position="26"/>
        <end position="70"/>
    </location>
</feature>
<accession>A0A5N8VDA9</accession>
<gene>
    <name evidence="2" type="ORF">FNH09_17600</name>
</gene>
<evidence type="ECO:0000256" key="1">
    <source>
        <dbReference type="SAM" id="MobiDB-lite"/>
    </source>
</evidence>
<keyword evidence="3" id="KW-1185">Reference proteome</keyword>
<proteinExistence type="predicted"/>
<feature type="compositionally biased region" description="Low complexity" evidence="1">
    <location>
        <begin position="45"/>
        <end position="59"/>
    </location>
</feature>
<dbReference type="RefSeq" id="WP_152888947.1">
    <property type="nucleotide sequence ID" value="NZ_VJZD01000062.1"/>
</dbReference>
<reference evidence="2 3" key="1">
    <citation type="submission" date="2019-07" db="EMBL/GenBank/DDBJ databases">
        <title>New species of Amycolatopsis and Streptomyces.</title>
        <authorList>
            <person name="Duangmal K."/>
            <person name="Teo W.F.A."/>
            <person name="Lipun K."/>
        </authorList>
    </citation>
    <scope>NUCLEOTIDE SEQUENCE [LARGE SCALE GENOMIC DNA]</scope>
    <source>
        <strain evidence="2 3">NBRC 109810</strain>
    </source>
</reference>